<dbReference type="PANTHER" id="PTHR42934">
    <property type="entry name" value="GLYCOLATE OXIDASE SUBUNIT GLCD"/>
    <property type="match status" value="1"/>
</dbReference>
<dbReference type="PANTHER" id="PTHR42934:SF2">
    <property type="entry name" value="GLYCOLATE OXIDASE SUBUNIT GLCD"/>
    <property type="match status" value="1"/>
</dbReference>
<dbReference type="FunFam" id="1.10.45.10:FF:000001">
    <property type="entry name" value="D-lactate dehydrogenase mitochondrial"/>
    <property type="match status" value="1"/>
</dbReference>
<evidence type="ECO:0000313" key="6">
    <source>
        <dbReference type="EMBL" id="NNH05023.1"/>
    </source>
</evidence>
<reference evidence="6 7" key="1">
    <citation type="submission" date="2020-05" db="EMBL/GenBank/DDBJ databases">
        <title>MicrobeNet Type strains.</title>
        <authorList>
            <person name="Nicholson A.C."/>
        </authorList>
    </citation>
    <scope>NUCLEOTIDE SEQUENCE [LARGE SCALE GENOMIC DNA]</scope>
    <source>
        <strain evidence="6 7">JCM 14282</strain>
    </source>
</reference>
<protein>
    <submittedName>
        <fullName evidence="6">FAD-binding protein</fullName>
    </submittedName>
</protein>
<comment type="caution">
    <text evidence="6">The sequence shown here is derived from an EMBL/GenBank/DDBJ whole genome shotgun (WGS) entry which is preliminary data.</text>
</comment>
<name>A0A7Y2Q2U5_9MICO</name>
<dbReference type="InterPro" id="IPR016171">
    <property type="entry name" value="Vanillyl_alc_oxidase_C-sub2"/>
</dbReference>
<dbReference type="InterPro" id="IPR036318">
    <property type="entry name" value="FAD-bd_PCMH-like_sf"/>
</dbReference>
<evidence type="ECO:0000256" key="3">
    <source>
        <dbReference type="ARBA" id="ARBA00022827"/>
    </source>
</evidence>
<dbReference type="GO" id="GO:0016491">
    <property type="term" value="F:oxidoreductase activity"/>
    <property type="evidence" value="ECO:0007669"/>
    <property type="project" value="UniProtKB-KW"/>
</dbReference>
<gene>
    <name evidence="6" type="ORF">HLA99_14320</name>
</gene>
<evidence type="ECO:0000256" key="1">
    <source>
        <dbReference type="ARBA" id="ARBA00001974"/>
    </source>
</evidence>
<dbReference type="InterPro" id="IPR016169">
    <property type="entry name" value="FAD-bd_PCMH_sub2"/>
</dbReference>
<dbReference type="InterPro" id="IPR006094">
    <property type="entry name" value="Oxid_FAD_bind_N"/>
</dbReference>
<comment type="cofactor">
    <cofactor evidence="1">
        <name>FAD</name>
        <dbReference type="ChEBI" id="CHEBI:57692"/>
    </cofactor>
</comment>
<dbReference type="Gene3D" id="3.30.70.2740">
    <property type="match status" value="1"/>
</dbReference>
<dbReference type="InterPro" id="IPR051914">
    <property type="entry name" value="FAD-linked_OxidoTrans_Type4"/>
</dbReference>
<dbReference type="SUPFAM" id="SSF55103">
    <property type="entry name" value="FAD-linked oxidases, C-terminal domain"/>
    <property type="match status" value="1"/>
</dbReference>
<proteinExistence type="predicted"/>
<keyword evidence="2" id="KW-0285">Flavoprotein</keyword>
<dbReference type="Pfam" id="PF01565">
    <property type="entry name" value="FAD_binding_4"/>
    <property type="match status" value="1"/>
</dbReference>
<dbReference type="EMBL" id="JABEMB010000029">
    <property type="protein sequence ID" value="NNH05023.1"/>
    <property type="molecule type" value="Genomic_DNA"/>
</dbReference>
<dbReference type="PROSITE" id="PS51387">
    <property type="entry name" value="FAD_PCMH"/>
    <property type="match status" value="1"/>
</dbReference>
<evidence type="ECO:0000256" key="4">
    <source>
        <dbReference type="ARBA" id="ARBA00023002"/>
    </source>
</evidence>
<dbReference type="AlphaFoldDB" id="A0A7Y2Q2U5"/>
<dbReference type="SUPFAM" id="SSF56176">
    <property type="entry name" value="FAD-binding/transporter-associated domain-like"/>
    <property type="match status" value="1"/>
</dbReference>
<keyword evidence="7" id="KW-1185">Reference proteome</keyword>
<dbReference type="RefSeq" id="WP_167037454.1">
    <property type="nucleotide sequence ID" value="NZ_BAAANA010000001.1"/>
</dbReference>
<keyword evidence="4" id="KW-0560">Oxidoreductase</keyword>
<dbReference type="Proteomes" id="UP000543598">
    <property type="component" value="Unassembled WGS sequence"/>
</dbReference>
<dbReference type="Gene3D" id="1.10.45.10">
    <property type="entry name" value="Vanillyl-alcohol Oxidase, Chain A, domain 4"/>
    <property type="match status" value="1"/>
</dbReference>
<dbReference type="GO" id="GO:0071949">
    <property type="term" value="F:FAD binding"/>
    <property type="evidence" value="ECO:0007669"/>
    <property type="project" value="InterPro"/>
</dbReference>
<sequence length="482" mass="50611">MERHEAAGSSGPTNSAADADAWTAFLSDISPLRVDASDAALVDASTDRAWTVAPVLPRALVRCESVSDVVRVLRAANLWRIPVVPRGAGTGLSGGAAAVDGCVVLDLSRMDRILEIDPVSRTAVVEAGVINKSLDVAVAVHDLAFAPDPASSAISTVGGNIATNAGGLRCVKYGTTRGSVLAVRVVLADGEVVCLGGKTRKNATGLDLLGLIVGSEGSLGVIVEATVALIPRPWNEQMILACFDDESALERAAEAVARSRVVPAAFEMMDRESIGVVGERLLRLLDIDRLGAGLLIVRTDGAGASAEIEALAASLSVPGVRPSRRLSAPESELVMQLRRGSGVEGVGDPQVGSDDRWWLGEDMTLPIRSLARYLRHARSVAASHEVRISHIAHLGDGNVHPSLTLAKEYGSEEDARTWLQAAADELVRFALAEGGALTGEHGVGLAKLPWIDEALSLEVREIQRRVKRALDPNGILNPGKAL</sequence>
<keyword evidence="3" id="KW-0274">FAD</keyword>
<dbReference type="InterPro" id="IPR016166">
    <property type="entry name" value="FAD-bd_PCMH"/>
</dbReference>
<feature type="domain" description="FAD-binding PCMH-type" evidence="5">
    <location>
        <begin position="53"/>
        <end position="232"/>
    </location>
</feature>
<dbReference type="InterPro" id="IPR004113">
    <property type="entry name" value="FAD-bd_oxidored_4_C"/>
</dbReference>
<evidence type="ECO:0000313" key="7">
    <source>
        <dbReference type="Proteomes" id="UP000543598"/>
    </source>
</evidence>
<dbReference type="InterPro" id="IPR016164">
    <property type="entry name" value="FAD-linked_Oxase-like_C"/>
</dbReference>
<organism evidence="6 7">
    <name type="scientific">Microbacterium ulmi</name>
    <dbReference type="NCBI Taxonomy" id="179095"/>
    <lineage>
        <taxon>Bacteria</taxon>
        <taxon>Bacillati</taxon>
        <taxon>Actinomycetota</taxon>
        <taxon>Actinomycetes</taxon>
        <taxon>Micrococcales</taxon>
        <taxon>Microbacteriaceae</taxon>
        <taxon>Microbacterium</taxon>
    </lineage>
</organism>
<dbReference type="Gene3D" id="3.30.465.10">
    <property type="match status" value="1"/>
</dbReference>
<dbReference type="Pfam" id="PF02913">
    <property type="entry name" value="FAD-oxidase_C"/>
    <property type="match status" value="1"/>
</dbReference>
<accession>A0A7Y2Q2U5</accession>
<evidence type="ECO:0000256" key="2">
    <source>
        <dbReference type="ARBA" id="ARBA00022630"/>
    </source>
</evidence>
<evidence type="ECO:0000259" key="5">
    <source>
        <dbReference type="PROSITE" id="PS51387"/>
    </source>
</evidence>